<evidence type="ECO:0000256" key="2">
    <source>
        <dbReference type="ARBA" id="ARBA00009861"/>
    </source>
</evidence>
<sequence length="516" mass="57488">MSSFLLMILRSIDPRRRQKSDRAESAPKWRPTDTVLPVHAIDNTATLKAMVTSQALRFNDVLDGDLLHSSLTELLSTGNWKRLGGRFRVNSANMLELHVPDRFSEAVPAVSYTHAEYPGNLDETEDAEVLQTHAGKARVVDIPDDARRFLVGHQTPMSLDDYVSRDIPLINLHVINYADATLVTMTWPHALTDGMGWIGIVRNWCKVLAGLKDEIDDMGGLHQDPLAPVAADDGPDRERFALEHKVLQGLGLVMFSVRALVAWIMSPQILHKGIFIPAALFEHVKQQVTEQQEALYKDDAENKPFISNGDIFCSWMVRMACSATFAMSTRSVVLMSAVDIRSRLPSLFKPRTVYAQNLLAFSFTFVPLGDVLRGPLSGFARQIRESLVRQTSEAQIYAGVRRNLRSISASGRMPLYADANSILVVMSNLTKLSWHDVFNFKPAVVGRGPGGRKETAGLPVWQVACSESKDSYATSLMFNGADLDGNYWAEATLPAPAWEHLEKQLVEWERSAMKTK</sequence>
<dbReference type="InterPro" id="IPR023213">
    <property type="entry name" value="CAT-like_dom_sf"/>
</dbReference>
<comment type="similarity">
    <text evidence="2">Belongs to the plant acyltransferase family.</text>
</comment>
<reference evidence="5" key="1">
    <citation type="submission" date="2021-01" db="EMBL/GenBank/DDBJ databases">
        <title>Deciphering the adaptive evolutionary patterns associated with biogeogrpahic diversity in the finger millet blast pathogen Magnaporthe oryzae in Eastern Africa.</title>
        <authorList>
            <person name="Onyema G."/>
            <person name="Shittu T.A."/>
            <person name="Dodsworth S."/>
            <person name="Devilliers S."/>
            <person name="Muthumeenakshi S."/>
            <person name="Sreenivasaprasad S."/>
        </authorList>
    </citation>
    <scope>NUCLEOTIDE SEQUENCE</scope>
    <source>
        <strain evidence="5">D15/s37</strain>
    </source>
</reference>
<evidence type="ECO:0000313" key="6">
    <source>
        <dbReference type="Proteomes" id="UP001059893"/>
    </source>
</evidence>
<dbReference type="Gene3D" id="3.30.559.10">
    <property type="entry name" value="Chloramphenicol acetyltransferase-like domain"/>
    <property type="match status" value="2"/>
</dbReference>
<gene>
    <name evidence="5" type="ORF">MCOR33_005169</name>
</gene>
<organism evidence="5 6">
    <name type="scientific">Pyricularia grisea</name>
    <name type="common">Crabgrass-specific blast fungus</name>
    <name type="synonym">Magnaporthe grisea</name>
    <dbReference type="NCBI Taxonomy" id="148305"/>
    <lineage>
        <taxon>Eukaryota</taxon>
        <taxon>Fungi</taxon>
        <taxon>Dikarya</taxon>
        <taxon>Ascomycota</taxon>
        <taxon>Pezizomycotina</taxon>
        <taxon>Sordariomycetes</taxon>
        <taxon>Sordariomycetidae</taxon>
        <taxon>Magnaporthales</taxon>
        <taxon>Pyriculariaceae</taxon>
        <taxon>Pyricularia</taxon>
    </lineage>
</organism>
<evidence type="ECO:0000256" key="3">
    <source>
        <dbReference type="ARBA" id="ARBA00022679"/>
    </source>
</evidence>
<dbReference type="PANTHER" id="PTHR31896:SF69">
    <property type="entry name" value="FAMILY REGULATORY PROTEIN, PUTATIVE (AFU_ORTHOLOGUE AFUA_3G14730)-RELATED"/>
    <property type="match status" value="1"/>
</dbReference>
<dbReference type="Proteomes" id="UP001059893">
    <property type="component" value="Unassembled WGS sequence"/>
</dbReference>
<name>A0ABQ8NL29_PYRGI</name>
<dbReference type="EMBL" id="JABSND010000082">
    <property type="protein sequence ID" value="KAI6298784.1"/>
    <property type="molecule type" value="Genomic_DNA"/>
</dbReference>
<proteinExistence type="inferred from homology"/>
<evidence type="ECO:0000256" key="4">
    <source>
        <dbReference type="ARBA" id="ARBA00023315"/>
    </source>
</evidence>
<dbReference type="InterPro" id="IPR051283">
    <property type="entry name" value="Sec_Metabolite_Acyltrans"/>
</dbReference>
<comment type="caution">
    <text evidence="5">The sequence shown here is derived from an EMBL/GenBank/DDBJ whole genome shotgun (WGS) entry which is preliminary data.</text>
</comment>
<comment type="pathway">
    <text evidence="1">Secondary metabolite biosynthesis.</text>
</comment>
<dbReference type="PANTHER" id="PTHR31896">
    <property type="entry name" value="FAMILY REGULATORY PROTEIN, PUTATIVE (AFU_ORTHOLOGUE AFUA_3G14730)-RELATED"/>
    <property type="match status" value="1"/>
</dbReference>
<evidence type="ECO:0000256" key="1">
    <source>
        <dbReference type="ARBA" id="ARBA00005179"/>
    </source>
</evidence>
<keyword evidence="3" id="KW-0808">Transferase</keyword>
<keyword evidence="6" id="KW-1185">Reference proteome</keyword>
<evidence type="ECO:0000313" key="5">
    <source>
        <dbReference type="EMBL" id="KAI6298784.1"/>
    </source>
</evidence>
<protein>
    <submittedName>
        <fullName evidence="5">Uncharacterized protein</fullName>
    </submittedName>
</protein>
<accession>A0ABQ8NL29</accession>
<keyword evidence="4" id="KW-0012">Acyltransferase</keyword>